<accession>A0AA94H158</accession>
<dbReference type="AlphaFoldDB" id="A0AA94H158"/>
<gene>
    <name evidence="1" type="ORF">SAMN05216286_1085</name>
</gene>
<evidence type="ECO:0000313" key="2">
    <source>
        <dbReference type="Proteomes" id="UP000182314"/>
    </source>
</evidence>
<proteinExistence type="predicted"/>
<name>A0AA94H158_9ENTR</name>
<reference evidence="1 2" key="1">
    <citation type="submission" date="2016-10" db="EMBL/GenBank/DDBJ databases">
        <authorList>
            <person name="Varghese N."/>
            <person name="Submissions S."/>
        </authorList>
    </citation>
    <scope>NUCLEOTIDE SEQUENCE [LARGE SCALE GENOMIC DNA]</scope>
    <source>
        <strain evidence="1 2">CGMCC 1.7012</strain>
    </source>
</reference>
<protein>
    <submittedName>
        <fullName evidence="1">Uncharacterized protein</fullName>
    </submittedName>
</protein>
<evidence type="ECO:0000313" key="1">
    <source>
        <dbReference type="EMBL" id="SFB84016.1"/>
    </source>
</evidence>
<dbReference type="EMBL" id="FOKO01000001">
    <property type="protein sequence ID" value="SFB84016.1"/>
    <property type="molecule type" value="Genomic_DNA"/>
</dbReference>
<sequence length="51" mass="5994">MQRKVNCIDSDYHYGNEKLKQNMTRIITGCKRIAGYLRRSGSYAEVVEIKR</sequence>
<dbReference type="Proteomes" id="UP000182314">
    <property type="component" value="Unassembled WGS sequence"/>
</dbReference>
<organism evidence="1 2">
    <name type="scientific">Kosakonia oryzae</name>
    <dbReference type="NCBI Taxonomy" id="497725"/>
    <lineage>
        <taxon>Bacteria</taxon>
        <taxon>Pseudomonadati</taxon>
        <taxon>Pseudomonadota</taxon>
        <taxon>Gammaproteobacteria</taxon>
        <taxon>Enterobacterales</taxon>
        <taxon>Enterobacteriaceae</taxon>
        <taxon>Kosakonia</taxon>
    </lineage>
</organism>
<comment type="caution">
    <text evidence="1">The sequence shown here is derived from an EMBL/GenBank/DDBJ whole genome shotgun (WGS) entry which is preliminary data.</text>
</comment>